<feature type="region of interest" description="Disordered" evidence="3">
    <location>
        <begin position="89"/>
        <end position="159"/>
    </location>
</feature>
<comment type="caution">
    <text evidence="5">The sequence shown here is derived from an EMBL/GenBank/DDBJ whole genome shotgun (WGS) entry which is preliminary data.</text>
</comment>
<dbReference type="InterPro" id="IPR030456">
    <property type="entry name" value="TF_fork_head_CS_2"/>
</dbReference>
<organism evidence="5 6">
    <name type="scientific">Batillaria attramentaria</name>
    <dbReference type="NCBI Taxonomy" id="370345"/>
    <lineage>
        <taxon>Eukaryota</taxon>
        <taxon>Metazoa</taxon>
        <taxon>Spiralia</taxon>
        <taxon>Lophotrochozoa</taxon>
        <taxon>Mollusca</taxon>
        <taxon>Gastropoda</taxon>
        <taxon>Caenogastropoda</taxon>
        <taxon>Sorbeoconcha</taxon>
        <taxon>Cerithioidea</taxon>
        <taxon>Batillariidae</taxon>
        <taxon>Batillaria</taxon>
    </lineage>
</organism>
<feature type="compositionally biased region" description="Basic and acidic residues" evidence="3">
    <location>
        <begin position="359"/>
        <end position="368"/>
    </location>
</feature>
<feature type="region of interest" description="Disordered" evidence="3">
    <location>
        <begin position="618"/>
        <end position="670"/>
    </location>
</feature>
<feature type="compositionally biased region" description="Polar residues" evidence="3">
    <location>
        <begin position="794"/>
        <end position="805"/>
    </location>
</feature>
<dbReference type="GO" id="GO:0003677">
    <property type="term" value="F:DNA binding"/>
    <property type="evidence" value="ECO:0007669"/>
    <property type="project" value="UniProtKB-UniRule"/>
</dbReference>
<protein>
    <recommendedName>
        <fullName evidence="4">Fork-head domain-containing protein</fullName>
    </recommendedName>
</protein>
<keyword evidence="6" id="KW-1185">Reference proteome</keyword>
<dbReference type="PROSITE" id="PS50039">
    <property type="entry name" value="FORK_HEAD_3"/>
    <property type="match status" value="1"/>
</dbReference>
<dbReference type="SUPFAM" id="SSF46785">
    <property type="entry name" value="Winged helix' DNA-binding domain"/>
    <property type="match status" value="1"/>
</dbReference>
<feature type="compositionally biased region" description="Low complexity" evidence="3">
    <location>
        <begin position="658"/>
        <end position="670"/>
    </location>
</feature>
<feature type="region of interest" description="Disordered" evidence="3">
    <location>
        <begin position="356"/>
        <end position="395"/>
    </location>
</feature>
<dbReference type="PRINTS" id="PR00053">
    <property type="entry name" value="FORKHEAD"/>
</dbReference>
<feature type="region of interest" description="Disordered" evidence="3">
    <location>
        <begin position="770"/>
        <end position="805"/>
    </location>
</feature>
<dbReference type="PROSITE" id="PS00657">
    <property type="entry name" value="FORK_HEAD_1"/>
    <property type="match status" value="1"/>
</dbReference>
<feature type="compositionally biased region" description="Polar residues" evidence="3">
    <location>
        <begin position="416"/>
        <end position="432"/>
    </location>
</feature>
<dbReference type="InterPro" id="IPR018122">
    <property type="entry name" value="TF_fork_head_CS_1"/>
</dbReference>
<dbReference type="SMART" id="SM00339">
    <property type="entry name" value="FH"/>
    <property type="match status" value="1"/>
</dbReference>
<evidence type="ECO:0000259" key="4">
    <source>
        <dbReference type="PROSITE" id="PS50039"/>
    </source>
</evidence>
<dbReference type="GO" id="GO:0005634">
    <property type="term" value="C:nucleus"/>
    <property type="evidence" value="ECO:0007669"/>
    <property type="project" value="UniProtKB-SubCell"/>
</dbReference>
<feature type="compositionally biased region" description="Low complexity" evidence="3">
    <location>
        <begin position="102"/>
        <end position="121"/>
    </location>
</feature>
<dbReference type="Gene3D" id="1.10.10.10">
    <property type="entry name" value="Winged helix-like DNA-binding domain superfamily/Winged helix DNA-binding domain"/>
    <property type="match status" value="1"/>
</dbReference>
<gene>
    <name evidence="5" type="ORF">BaRGS_00036144</name>
</gene>
<dbReference type="Pfam" id="PF00250">
    <property type="entry name" value="Forkhead"/>
    <property type="match status" value="1"/>
</dbReference>
<dbReference type="PANTHER" id="PTHR47316:SF1">
    <property type="entry name" value="FORKHEAD BOX PROTEIN H1"/>
    <property type="match status" value="1"/>
</dbReference>
<dbReference type="InterPro" id="IPR052327">
    <property type="entry name" value="Activin_resp_transcr_regulator"/>
</dbReference>
<evidence type="ECO:0000256" key="2">
    <source>
        <dbReference type="PROSITE-ProRule" id="PRU00089"/>
    </source>
</evidence>
<dbReference type="PROSITE" id="PS00658">
    <property type="entry name" value="FORK_HEAD_2"/>
    <property type="match status" value="1"/>
</dbReference>
<evidence type="ECO:0000256" key="1">
    <source>
        <dbReference type="ARBA" id="ARBA00023125"/>
    </source>
</evidence>
<feature type="domain" description="Fork-head" evidence="4">
    <location>
        <begin position="170"/>
        <end position="261"/>
    </location>
</feature>
<keyword evidence="2" id="KW-0539">Nucleus</keyword>
<feature type="compositionally biased region" description="Polar residues" evidence="3">
    <location>
        <begin position="711"/>
        <end position="723"/>
    </location>
</feature>
<feature type="region of interest" description="Disordered" evidence="3">
    <location>
        <begin position="416"/>
        <end position="437"/>
    </location>
</feature>
<reference evidence="5 6" key="1">
    <citation type="journal article" date="2023" name="Sci. Data">
        <title>Genome assembly of the Korean intertidal mud-creeper Batillaria attramentaria.</title>
        <authorList>
            <person name="Patra A.K."/>
            <person name="Ho P.T."/>
            <person name="Jun S."/>
            <person name="Lee S.J."/>
            <person name="Kim Y."/>
            <person name="Won Y.J."/>
        </authorList>
    </citation>
    <scope>NUCLEOTIDE SEQUENCE [LARGE SCALE GENOMIC DNA]</scope>
    <source>
        <strain evidence="5">Wonlab-2016</strain>
    </source>
</reference>
<feature type="compositionally biased region" description="Low complexity" evidence="3">
    <location>
        <begin position="137"/>
        <end position="149"/>
    </location>
</feature>
<dbReference type="InterPro" id="IPR036388">
    <property type="entry name" value="WH-like_DNA-bd_sf"/>
</dbReference>
<feature type="region of interest" description="Disordered" evidence="3">
    <location>
        <begin position="707"/>
        <end position="728"/>
    </location>
</feature>
<dbReference type="Proteomes" id="UP001519460">
    <property type="component" value="Unassembled WGS sequence"/>
</dbReference>
<evidence type="ECO:0000256" key="3">
    <source>
        <dbReference type="SAM" id="MobiDB-lite"/>
    </source>
</evidence>
<name>A0ABD0JDJ1_9CAEN</name>
<accession>A0ABD0JDJ1</accession>
<keyword evidence="1 2" id="KW-0238">DNA-binding</keyword>
<dbReference type="InterPro" id="IPR001766">
    <property type="entry name" value="Fork_head_dom"/>
</dbReference>
<proteinExistence type="predicted"/>
<evidence type="ECO:0000313" key="6">
    <source>
        <dbReference type="Proteomes" id="UP001519460"/>
    </source>
</evidence>
<dbReference type="AlphaFoldDB" id="A0ABD0JDJ1"/>
<comment type="subcellular location">
    <subcellularLocation>
        <location evidence="2">Nucleus</location>
    </subcellularLocation>
</comment>
<feature type="compositionally biased region" description="Polar residues" evidence="3">
    <location>
        <begin position="122"/>
        <end position="136"/>
    </location>
</feature>
<dbReference type="InterPro" id="IPR036390">
    <property type="entry name" value="WH_DNA-bd_sf"/>
</dbReference>
<dbReference type="EMBL" id="JACVVK020000501">
    <property type="protein sequence ID" value="KAK7469866.1"/>
    <property type="molecule type" value="Genomic_DNA"/>
</dbReference>
<sequence>MDAASRGVKRHWEDMGPENQFPAKTSMLLPQAFAPPAHSSPVGGTSDLNVALQANQLILDSDWSSGTSLFSARHLLPATLADDPCKISPATGGHSSQSCPAAFSDRSAEGSSSASGSATNSPQQQNEGSDAATSRPSSSTKTTEASTSTEGEQRTSIYKRRMMHYKRHDKPPYSYLGMIIVAIQYSPDQALSLSEVVKALPHMFPFFSGSYTGWKDSIRHNLSGNKCFEKVPSKVPSVSAKARCVNRWRIDWSRVPHDVFQLQRGRPGCSDPKWKPTLQQYLGLPDVFLPKQPKATQVKATANQMPGPSDFTSAADAGFWGSRFTLPTPYDSPFALPTPAPHWLWDMYRETGVDLSSSTKRETQKSDSNDLSAKSPLSDDLSALPRATSTPISKGSMSDALKYLCNFNGAKDPGSPTVSFPSIDNSSEQSASIPVPSLQTLPPQLRQLQVSENLHIDRSRHLSGRPLSSSSDLGYYTSEDSAGHGSFKFGAHCNQSATSQFQHPPQLSSPYYNSCSGYATWQPPTFSSFPSLPEVLAMQQMSSAHPFSSLQPYQYHATPQVPSCYSDCLLPPYMQFTGQGPAYQTNTSHPSSAPYGVPPIQGGFSHYPFQQQYPPYPPSQYPTSQFSARSPPLASSVFNPVPQPETQACGRDAKPKSAGDSQNSSGSNSGVSLLSLTQSVREAQEVAFTTMHQPLIYSDQPIAHLPGKSADASSLHTSASHGFSSDEEFSQHVMAKRPDTLAVQPLNLQSLDSEKKQKAIPRRASAELSAFLPKAEPPTFSPGSDSCANHDRISPSSCSTEYDPL</sequence>
<dbReference type="PANTHER" id="PTHR47316">
    <property type="entry name" value="FORKHEAD BOX PROTEIN H1"/>
    <property type="match status" value="1"/>
</dbReference>
<evidence type="ECO:0000313" key="5">
    <source>
        <dbReference type="EMBL" id="KAK7469866.1"/>
    </source>
</evidence>
<feature type="DNA-binding region" description="Fork-head" evidence="2">
    <location>
        <begin position="170"/>
        <end position="261"/>
    </location>
</feature>